<accession>A0A9P4LT21</accession>
<evidence type="ECO:0000256" key="2">
    <source>
        <dbReference type="ARBA" id="ARBA00023002"/>
    </source>
</evidence>
<dbReference type="GO" id="GO:0016491">
    <property type="term" value="F:oxidoreductase activity"/>
    <property type="evidence" value="ECO:0007669"/>
    <property type="project" value="UniProtKB-KW"/>
</dbReference>
<gene>
    <name evidence="4" type="ORF">K490DRAFT_69940</name>
</gene>
<keyword evidence="1" id="KW-0521">NADP</keyword>
<feature type="domain" description="NmrA-like" evidence="3">
    <location>
        <begin position="5"/>
        <end position="242"/>
    </location>
</feature>
<evidence type="ECO:0000313" key="5">
    <source>
        <dbReference type="Proteomes" id="UP000799776"/>
    </source>
</evidence>
<dbReference type="InterPro" id="IPR051609">
    <property type="entry name" value="NmrA/Isoflavone_reductase-like"/>
</dbReference>
<dbReference type="CDD" id="cd05259">
    <property type="entry name" value="PCBER_SDR_a"/>
    <property type="match status" value="1"/>
</dbReference>
<dbReference type="AlphaFoldDB" id="A0A9P4LT21"/>
<dbReference type="SUPFAM" id="SSF51735">
    <property type="entry name" value="NAD(P)-binding Rossmann-fold domains"/>
    <property type="match status" value="1"/>
</dbReference>
<dbReference type="InterPro" id="IPR036291">
    <property type="entry name" value="NAD(P)-bd_dom_sf"/>
</dbReference>
<dbReference type="Proteomes" id="UP000799776">
    <property type="component" value="Unassembled WGS sequence"/>
</dbReference>
<keyword evidence="5" id="KW-1185">Reference proteome</keyword>
<keyword evidence="2" id="KW-0560">Oxidoreductase</keyword>
<protein>
    <submittedName>
        <fullName evidence="4">NmrA-like family protein</fullName>
    </submittedName>
</protein>
<dbReference type="InterPro" id="IPR045312">
    <property type="entry name" value="PCBER-like"/>
</dbReference>
<dbReference type="EMBL" id="ML978804">
    <property type="protein sequence ID" value="KAF2083312.1"/>
    <property type="molecule type" value="Genomic_DNA"/>
</dbReference>
<evidence type="ECO:0000256" key="1">
    <source>
        <dbReference type="ARBA" id="ARBA00022857"/>
    </source>
</evidence>
<name>A0A9P4LT21_9PEZI</name>
<evidence type="ECO:0000313" key="4">
    <source>
        <dbReference type="EMBL" id="KAF2083312.1"/>
    </source>
</evidence>
<dbReference type="InterPro" id="IPR008030">
    <property type="entry name" value="NmrA-like"/>
</dbReference>
<dbReference type="PANTHER" id="PTHR47706">
    <property type="entry name" value="NMRA-LIKE FAMILY PROTEIN"/>
    <property type="match status" value="1"/>
</dbReference>
<dbReference type="PANTHER" id="PTHR47706:SF9">
    <property type="entry name" value="NMRA-LIKE DOMAIN-CONTAINING PROTEIN-RELATED"/>
    <property type="match status" value="1"/>
</dbReference>
<sequence>MSDIKNVLLIGAGGNLGPAILNEFLASPFNVSVLTRPDSTSTFPPSVNVITSSYELDSLVSAFKGQDAVISLVGTPGFSSQKLFVDAAIAAGVRRFIPSEYGTDTASAKVRSLMPIFDGKRAVVEYLQSAGEPKGLSWTALIPGFFFDWGLKVGFLGFDIQGRKATIWDDGNAAFHTTTLSHIGKALVALLSTPDRLAKTKNTYVYVKSAETSQNEILAALEKKTGAKWAVEKTSTEGVFPDVTERLLKGDFGAFAPGVLAITYGKEGLGRWEKVWNEELGLGAEDVESVVAEVVDGKRP</sequence>
<reference evidence="4" key="1">
    <citation type="journal article" date="2020" name="Stud. Mycol.">
        <title>101 Dothideomycetes genomes: a test case for predicting lifestyles and emergence of pathogens.</title>
        <authorList>
            <person name="Haridas S."/>
            <person name="Albert R."/>
            <person name="Binder M."/>
            <person name="Bloem J."/>
            <person name="Labutti K."/>
            <person name="Salamov A."/>
            <person name="Andreopoulos B."/>
            <person name="Baker S."/>
            <person name="Barry K."/>
            <person name="Bills G."/>
            <person name="Bluhm B."/>
            <person name="Cannon C."/>
            <person name="Castanera R."/>
            <person name="Culley D."/>
            <person name="Daum C."/>
            <person name="Ezra D."/>
            <person name="Gonzalez J."/>
            <person name="Henrissat B."/>
            <person name="Kuo A."/>
            <person name="Liang C."/>
            <person name="Lipzen A."/>
            <person name="Lutzoni F."/>
            <person name="Magnuson J."/>
            <person name="Mondo S."/>
            <person name="Nolan M."/>
            <person name="Ohm R."/>
            <person name="Pangilinan J."/>
            <person name="Park H.-J."/>
            <person name="Ramirez L."/>
            <person name="Alfaro M."/>
            <person name="Sun H."/>
            <person name="Tritt A."/>
            <person name="Yoshinaga Y."/>
            <person name="Zwiers L.-H."/>
            <person name="Turgeon B."/>
            <person name="Goodwin S."/>
            <person name="Spatafora J."/>
            <person name="Crous P."/>
            <person name="Grigoriev I."/>
        </authorList>
    </citation>
    <scope>NUCLEOTIDE SEQUENCE</scope>
    <source>
        <strain evidence="4">CBS 121410</strain>
    </source>
</reference>
<dbReference type="Pfam" id="PF05368">
    <property type="entry name" value="NmrA"/>
    <property type="match status" value="1"/>
</dbReference>
<comment type="caution">
    <text evidence="4">The sequence shown here is derived from an EMBL/GenBank/DDBJ whole genome shotgun (WGS) entry which is preliminary data.</text>
</comment>
<proteinExistence type="predicted"/>
<organism evidence="4 5">
    <name type="scientific">Saccharata proteae CBS 121410</name>
    <dbReference type="NCBI Taxonomy" id="1314787"/>
    <lineage>
        <taxon>Eukaryota</taxon>
        <taxon>Fungi</taxon>
        <taxon>Dikarya</taxon>
        <taxon>Ascomycota</taxon>
        <taxon>Pezizomycotina</taxon>
        <taxon>Dothideomycetes</taxon>
        <taxon>Dothideomycetes incertae sedis</taxon>
        <taxon>Botryosphaeriales</taxon>
        <taxon>Saccharataceae</taxon>
        <taxon>Saccharata</taxon>
    </lineage>
</organism>
<dbReference type="Gene3D" id="3.40.50.720">
    <property type="entry name" value="NAD(P)-binding Rossmann-like Domain"/>
    <property type="match status" value="1"/>
</dbReference>
<dbReference type="OrthoDB" id="9984533at2759"/>
<dbReference type="Gene3D" id="3.90.25.10">
    <property type="entry name" value="UDP-galactose 4-epimerase, domain 1"/>
    <property type="match status" value="1"/>
</dbReference>
<evidence type="ECO:0000259" key="3">
    <source>
        <dbReference type="Pfam" id="PF05368"/>
    </source>
</evidence>